<dbReference type="Proteomes" id="UP000031488">
    <property type="component" value="Unassembled WGS sequence"/>
</dbReference>
<dbReference type="PATRIC" id="fig|1703.6.peg.1450"/>
<name>A0A0B9A1Q9_BRELN</name>
<dbReference type="OrthoDB" id="10003970at2"/>
<gene>
    <name evidence="1" type="ORF">AE0388_1562</name>
</gene>
<evidence type="ECO:0000313" key="1">
    <source>
        <dbReference type="EMBL" id="KHS52579.1"/>
    </source>
</evidence>
<keyword evidence="2" id="KW-1185">Reference proteome</keyword>
<organism evidence="1 2">
    <name type="scientific">Brevibacterium linens</name>
    <dbReference type="NCBI Taxonomy" id="1703"/>
    <lineage>
        <taxon>Bacteria</taxon>
        <taxon>Bacillati</taxon>
        <taxon>Actinomycetota</taxon>
        <taxon>Actinomycetes</taxon>
        <taxon>Micrococcales</taxon>
        <taxon>Brevibacteriaceae</taxon>
        <taxon>Brevibacterium</taxon>
    </lineage>
</organism>
<reference evidence="1 2" key="1">
    <citation type="submission" date="2014-11" db="EMBL/GenBank/DDBJ databases">
        <title>Draft Genome Sequence of Brevibacterium linens AE038-8.</title>
        <authorList>
            <person name="Maizel D."/>
            <person name="Utturkar S.M."/>
            <person name="Brown S.D."/>
            <person name="Ferrero M."/>
            <person name="Rosen B.P."/>
        </authorList>
    </citation>
    <scope>NUCLEOTIDE SEQUENCE [LARGE SCALE GENOMIC DNA]</scope>
    <source>
        <strain evidence="1 2">AE038-8</strain>
    </source>
</reference>
<protein>
    <submittedName>
        <fullName evidence="1">Uncharacterized protein</fullName>
    </submittedName>
</protein>
<comment type="caution">
    <text evidence="1">The sequence shown here is derived from an EMBL/GenBank/DDBJ whole genome shotgun (WGS) entry which is preliminary data.</text>
</comment>
<accession>A0A0B9A1Q9</accession>
<sequence>MTTCKVCNRERFIKAAGMCRTCREKHLNKRMRPIGDAKARLLELIDHYGTLGATAKAVGLARNTVVRIQGAELDSRIQRAAYAAIMNHRIPDPNAPAQKRPDSITWPEVAEFAKTTEGLAFIERCWRPAAYRTRKAA</sequence>
<dbReference type="RefSeq" id="WP_039208872.1">
    <property type="nucleotide sequence ID" value="NZ_JTJZ01000018.1"/>
</dbReference>
<proteinExistence type="predicted"/>
<evidence type="ECO:0000313" key="2">
    <source>
        <dbReference type="Proteomes" id="UP000031488"/>
    </source>
</evidence>
<dbReference type="EMBL" id="JTJZ01000018">
    <property type="protein sequence ID" value="KHS52579.1"/>
    <property type="molecule type" value="Genomic_DNA"/>
</dbReference>
<dbReference type="AlphaFoldDB" id="A0A0B9A1Q9"/>